<accession>A0A2Z2HYC2</accession>
<dbReference type="KEGG" id="naj:B1756_10210"/>
<sequence>MFYRSVVQSGDGVRTGSDRTGEVGEQYVESEHGTYKFAGVDRGAVTELEPDIERVPGTDDIYRVDGRLMGQPEQLAVYVLDTPEPAVVDTGAADTTPAAVLAALEELGIDREDVAHLIPTHVHLDHAGGTGELAGDCPNATVHCHERGIDFLTDPDLLEKLKESVERAIGMPEPYGDPDPVPPERARSITDGTTIDLGDRTLEAIDAPGHAPHQACLFDPSTDVLFTADAVGMWYDEEIYPATLPPNFDLEDCLDTLERLTEREPEVACFPHFGVAPDAMACLERYEQRLPAFVDAVATAAETTDDPVQIANELREEWGSMGLEGDVAGVLLYLSDD</sequence>
<protein>
    <recommendedName>
        <fullName evidence="2">Metallo-beta-lactamase domain-containing protein</fullName>
    </recommendedName>
</protein>
<dbReference type="AlphaFoldDB" id="A0A2Z2HYC2"/>
<keyword evidence="4" id="KW-1185">Reference proteome</keyword>
<dbReference type="EMBL" id="CP019893">
    <property type="protein sequence ID" value="ARS90064.1"/>
    <property type="molecule type" value="Genomic_DNA"/>
</dbReference>
<dbReference type="SUPFAM" id="SSF56281">
    <property type="entry name" value="Metallo-hydrolase/oxidoreductase"/>
    <property type="match status" value="1"/>
</dbReference>
<evidence type="ECO:0000313" key="3">
    <source>
        <dbReference type="EMBL" id="ARS90064.1"/>
    </source>
</evidence>
<dbReference type="CDD" id="cd07726">
    <property type="entry name" value="ST1585-like_MBL-fold"/>
    <property type="match status" value="1"/>
</dbReference>
<proteinExistence type="predicted"/>
<dbReference type="SMART" id="SM00849">
    <property type="entry name" value="Lactamase_B"/>
    <property type="match status" value="1"/>
</dbReference>
<dbReference type="Gene3D" id="3.60.15.10">
    <property type="entry name" value="Ribonuclease Z/Hydroxyacylglutathione hydrolase-like"/>
    <property type="match status" value="1"/>
</dbReference>
<reference evidence="4" key="1">
    <citation type="submission" date="2017-02" db="EMBL/GenBank/DDBJ databases">
        <title>Natronthermophilus aegyptiacus gen. nov.,sp. nov., an aerobic, extremely halophilic alkalithermophilic archaeon isolated from the athalassohaline Wadi An Natrun, Egypt.</title>
        <authorList>
            <person name="Zhao B."/>
        </authorList>
    </citation>
    <scope>NUCLEOTIDE SEQUENCE [LARGE SCALE GENOMIC DNA]</scope>
    <source>
        <strain evidence="4">JW/NM-HA 15</strain>
    </source>
</reference>
<dbReference type="InterPro" id="IPR050855">
    <property type="entry name" value="NDM-1-like"/>
</dbReference>
<dbReference type="Proteomes" id="UP000250088">
    <property type="component" value="Chromosome"/>
</dbReference>
<feature type="domain" description="Metallo-beta-lactamase" evidence="2">
    <location>
        <begin position="74"/>
        <end position="272"/>
    </location>
</feature>
<dbReference type="InterPro" id="IPR036866">
    <property type="entry name" value="RibonucZ/Hydroxyglut_hydro"/>
</dbReference>
<dbReference type="Pfam" id="PF00753">
    <property type="entry name" value="Lactamase_B"/>
    <property type="match status" value="1"/>
</dbReference>
<dbReference type="InterPro" id="IPR001279">
    <property type="entry name" value="Metallo-B-lactamas"/>
</dbReference>
<dbReference type="PANTHER" id="PTHR42951">
    <property type="entry name" value="METALLO-BETA-LACTAMASE DOMAIN-CONTAINING"/>
    <property type="match status" value="1"/>
</dbReference>
<name>A0A2Z2HYC2_9EURY</name>
<feature type="region of interest" description="Disordered" evidence="1">
    <location>
        <begin position="1"/>
        <end position="22"/>
    </location>
</feature>
<dbReference type="InterPro" id="IPR037482">
    <property type="entry name" value="ST1585_MBL-fold"/>
</dbReference>
<organism evidence="3 4">
    <name type="scientific">Natrarchaeobaculum aegyptiacum</name>
    <dbReference type="NCBI Taxonomy" id="745377"/>
    <lineage>
        <taxon>Archaea</taxon>
        <taxon>Methanobacteriati</taxon>
        <taxon>Methanobacteriota</taxon>
        <taxon>Stenosarchaea group</taxon>
        <taxon>Halobacteria</taxon>
        <taxon>Halobacteriales</taxon>
        <taxon>Natrialbaceae</taxon>
        <taxon>Natrarchaeobaculum</taxon>
    </lineage>
</organism>
<evidence type="ECO:0000256" key="1">
    <source>
        <dbReference type="SAM" id="MobiDB-lite"/>
    </source>
</evidence>
<dbReference type="PANTHER" id="PTHR42951:SF4">
    <property type="entry name" value="ACYL-COENZYME A THIOESTERASE MBLAC2"/>
    <property type="match status" value="1"/>
</dbReference>
<evidence type="ECO:0000313" key="4">
    <source>
        <dbReference type="Proteomes" id="UP000250088"/>
    </source>
</evidence>
<gene>
    <name evidence="3" type="ORF">B1756_10210</name>
</gene>
<evidence type="ECO:0000259" key="2">
    <source>
        <dbReference type="SMART" id="SM00849"/>
    </source>
</evidence>